<dbReference type="STRING" id="871571.HMPREF0580_0527"/>
<evidence type="ECO:0000313" key="6">
    <source>
        <dbReference type="Proteomes" id="UP000003045"/>
    </source>
</evidence>
<dbReference type="HOGENOM" id="CLU_013364_3_1_11"/>
<evidence type="ECO:0000259" key="3">
    <source>
        <dbReference type="Pfam" id="PF00561"/>
    </source>
</evidence>
<comment type="similarity">
    <text evidence="1">Belongs to the peptidase S33 family.</text>
</comment>
<feature type="domain" description="Peptidase S33 tripeptidyl aminopeptidase-like C-terminal" evidence="4">
    <location>
        <begin position="441"/>
        <end position="526"/>
    </location>
</feature>
<reference evidence="5" key="1">
    <citation type="submission" date="2010-08" db="EMBL/GenBank/DDBJ databases">
        <authorList>
            <person name="Muzny D."/>
            <person name="Qin X."/>
            <person name="Deng J."/>
            <person name="Jiang H."/>
            <person name="Liu Y."/>
            <person name="Qu J."/>
            <person name="Song X.-Z."/>
            <person name="Zhang L."/>
            <person name="Thornton R."/>
            <person name="Coyle M."/>
            <person name="Francisco L."/>
            <person name="Jackson L."/>
            <person name="Javaid M."/>
            <person name="Korchina V."/>
            <person name="Kovar C."/>
            <person name="Mata R."/>
            <person name="Mathew T."/>
            <person name="Ngo R."/>
            <person name="Nguyen L."/>
            <person name="Nguyen N."/>
            <person name="Okwuonu G."/>
            <person name="Ongeri F."/>
            <person name="Pham C."/>
            <person name="Simmons D."/>
            <person name="Wilczek-Boney K."/>
            <person name="Hale W."/>
            <person name="Jakkamsetti A."/>
            <person name="Pham P."/>
            <person name="Ruth R."/>
            <person name="San Lucas F."/>
            <person name="Warren J."/>
            <person name="Zhang J."/>
            <person name="Zhao Z."/>
            <person name="Zhou C."/>
            <person name="Zhu D."/>
            <person name="Lee S."/>
            <person name="Bess C."/>
            <person name="Blankenburg K."/>
            <person name="Forbes L."/>
            <person name="Fu Q."/>
            <person name="Gubbala S."/>
            <person name="Hirani K."/>
            <person name="Jayaseelan J.C."/>
            <person name="Lara F."/>
            <person name="Munidasa M."/>
            <person name="Palculict T."/>
            <person name="Patil S."/>
            <person name="Pu L.-L."/>
            <person name="Saada N."/>
            <person name="Tang L."/>
            <person name="Weissenberger G."/>
            <person name="Zhu Y."/>
            <person name="Hemphill L."/>
            <person name="Shang Y."/>
            <person name="Youmans B."/>
            <person name="Ayvaz T."/>
            <person name="Ross M."/>
            <person name="Santibanez J."/>
            <person name="Aqrawi P."/>
            <person name="Gross S."/>
            <person name="Joshi V."/>
            <person name="Fowler G."/>
            <person name="Nazareth L."/>
            <person name="Reid J."/>
            <person name="Worley K."/>
            <person name="Petrosino J."/>
            <person name="Highlander S."/>
            <person name="Gibbs R."/>
        </authorList>
    </citation>
    <scope>NUCLEOTIDE SEQUENCE [LARGE SCALE GENOMIC DNA]</scope>
    <source>
        <strain evidence="5">ATCC 35239</strain>
    </source>
</reference>
<name>E0QNR3_9ACTO</name>
<accession>E0QNR3</accession>
<protein>
    <submittedName>
        <fullName evidence="5">TAP-like protein</fullName>
    </submittedName>
</protein>
<comment type="caution">
    <text evidence="5">The sequence shown here is derived from an EMBL/GenBank/DDBJ whole genome shotgun (WGS) entry which is preliminary data.</text>
</comment>
<dbReference type="Gene3D" id="3.40.50.1820">
    <property type="entry name" value="alpha/beta hydrolase"/>
    <property type="match status" value="1"/>
</dbReference>
<dbReference type="Pfam" id="PF08386">
    <property type="entry name" value="Abhydrolase_4"/>
    <property type="match status" value="1"/>
</dbReference>
<evidence type="ECO:0000256" key="1">
    <source>
        <dbReference type="ARBA" id="ARBA00010088"/>
    </source>
</evidence>
<evidence type="ECO:0000256" key="2">
    <source>
        <dbReference type="ARBA" id="ARBA00022801"/>
    </source>
</evidence>
<evidence type="ECO:0000313" key="5">
    <source>
        <dbReference type="EMBL" id="EFM46809.1"/>
    </source>
</evidence>
<keyword evidence="6" id="KW-1185">Reference proteome</keyword>
<dbReference type="PANTHER" id="PTHR43248">
    <property type="entry name" value="2-SUCCINYL-6-HYDROXY-2,4-CYCLOHEXADIENE-1-CARBOXYLATE SYNTHASE"/>
    <property type="match status" value="1"/>
</dbReference>
<dbReference type="SUPFAM" id="SSF53474">
    <property type="entry name" value="alpha/beta-Hydrolases"/>
    <property type="match status" value="1"/>
</dbReference>
<dbReference type="GO" id="GO:0016787">
    <property type="term" value="F:hydrolase activity"/>
    <property type="evidence" value="ECO:0007669"/>
    <property type="project" value="UniProtKB-KW"/>
</dbReference>
<dbReference type="Proteomes" id="UP000003045">
    <property type="component" value="Unassembled WGS sequence"/>
</dbReference>
<evidence type="ECO:0000259" key="4">
    <source>
        <dbReference type="Pfam" id="PF08386"/>
    </source>
</evidence>
<organism evidence="5 6">
    <name type="scientific">Mobiluncus mulieris ATCC 35239</name>
    <dbReference type="NCBI Taxonomy" id="871571"/>
    <lineage>
        <taxon>Bacteria</taxon>
        <taxon>Bacillati</taxon>
        <taxon>Actinomycetota</taxon>
        <taxon>Actinomycetes</taxon>
        <taxon>Actinomycetales</taxon>
        <taxon>Actinomycetaceae</taxon>
        <taxon>Mobiluncus</taxon>
    </lineage>
</organism>
<dbReference type="InterPro" id="IPR029058">
    <property type="entry name" value="AB_hydrolase_fold"/>
</dbReference>
<proteinExistence type="inferred from homology"/>
<dbReference type="PANTHER" id="PTHR43248:SF25">
    <property type="entry name" value="AB HYDROLASE-1 DOMAIN-CONTAINING PROTEIN-RELATED"/>
    <property type="match status" value="1"/>
</dbReference>
<dbReference type="InterPro" id="IPR051601">
    <property type="entry name" value="Serine_prot/Carboxylest_S33"/>
</dbReference>
<gene>
    <name evidence="5" type="ORF">HMPREF0580_0527</name>
</gene>
<sequence>MQNKREDRRETMKRITKTWVVATAAVTALGLAGCVAPQPKVTPTKMAIPTQTASLKPSLNEFYSQKLDWKPCEDDGKFDCVFLKVPLDYDHPTGEKAEIAMKRLATKNPNKLGSIVMNPGGPGGSGIDTMKPDAVAYFFTQRVRDNYDVLSFDPRGVNHSKPQIKCRTPKQLDEDNARYIDTSTPEGRAESVADSKLLGQRCLQNSPGITKFASTANAARDLDIMRAALGDERLNYLGYSYGTYLGTIYADLFPERVGRFILDGVLDVSADINQVATAQAAGFENSLREFSRQCQEYHRKDCPLRGGTEAGLSQIKTLLESLKTSPLPTKGGRDLTLPLAFTGIIGNMYNQASWWQSLMPALRAAILDGDGSGLLNAADMYNSRESDGSYKDNGADAFMVINSLDYVAVGTEAQWEEDAKKLEADNPTIGKLFSYPSLGLQQWPVPGDKTAKRRVNPKLDGDILLIGTTGDPATPLSMAQNVRGMMSHSKLLTVQGWNHTAYNSVAPTCVRNIGDTYLLTGQVPTDQDGTFCKVS</sequence>
<dbReference type="InterPro" id="IPR000073">
    <property type="entry name" value="AB_hydrolase_1"/>
</dbReference>
<dbReference type="EMBL" id="AEET01000013">
    <property type="protein sequence ID" value="EFM46809.1"/>
    <property type="molecule type" value="Genomic_DNA"/>
</dbReference>
<dbReference type="InterPro" id="IPR013595">
    <property type="entry name" value="Pept_S33_TAP-like_C"/>
</dbReference>
<feature type="domain" description="AB hydrolase-1" evidence="3">
    <location>
        <begin position="115"/>
        <end position="299"/>
    </location>
</feature>
<dbReference type="Pfam" id="PF00561">
    <property type="entry name" value="Abhydrolase_1"/>
    <property type="match status" value="1"/>
</dbReference>
<dbReference type="AlphaFoldDB" id="E0QNR3"/>
<dbReference type="PROSITE" id="PS51257">
    <property type="entry name" value="PROKAR_LIPOPROTEIN"/>
    <property type="match status" value="1"/>
</dbReference>
<keyword evidence="2" id="KW-0378">Hydrolase</keyword>